<feature type="region of interest" description="Disordered" evidence="1">
    <location>
        <begin position="153"/>
        <end position="185"/>
    </location>
</feature>
<sequence>MSMSSFFRPKSCRGRDVLVYDEGIFRFWYDVQHNTGNIQSKLQVYKCVAYPTGCMKEVHLSNQAYFRESTIDHDHDVDPVEVDKPNFRFIEAKSTAHTSRLHVLRVLSIVQTSRPQREEDRRIKSLQNEIGRFDYASIPEALSRIASASRTIAQVNREEREAESRRRTMDSAPPPPIMEYQENDE</sequence>
<reference evidence="3" key="1">
    <citation type="submission" date="2022-11" db="UniProtKB">
        <authorList>
            <consortium name="WormBaseParasite"/>
        </authorList>
    </citation>
    <scope>IDENTIFICATION</scope>
</reference>
<organism evidence="2 3">
    <name type="scientific">Ditylenchus dipsaci</name>
    <dbReference type="NCBI Taxonomy" id="166011"/>
    <lineage>
        <taxon>Eukaryota</taxon>
        <taxon>Metazoa</taxon>
        <taxon>Ecdysozoa</taxon>
        <taxon>Nematoda</taxon>
        <taxon>Chromadorea</taxon>
        <taxon>Rhabditida</taxon>
        <taxon>Tylenchina</taxon>
        <taxon>Tylenchomorpha</taxon>
        <taxon>Sphaerularioidea</taxon>
        <taxon>Anguinidae</taxon>
        <taxon>Anguininae</taxon>
        <taxon>Ditylenchus</taxon>
    </lineage>
</organism>
<dbReference type="Proteomes" id="UP000887574">
    <property type="component" value="Unplaced"/>
</dbReference>
<dbReference type="AlphaFoldDB" id="A0A915ET09"/>
<evidence type="ECO:0000313" key="2">
    <source>
        <dbReference type="Proteomes" id="UP000887574"/>
    </source>
</evidence>
<evidence type="ECO:0000256" key="1">
    <source>
        <dbReference type="SAM" id="MobiDB-lite"/>
    </source>
</evidence>
<keyword evidence="2" id="KW-1185">Reference proteome</keyword>
<dbReference type="WBParaSite" id="jg899">
    <property type="protein sequence ID" value="jg899"/>
    <property type="gene ID" value="jg899"/>
</dbReference>
<proteinExistence type="predicted"/>
<protein>
    <submittedName>
        <fullName evidence="3">FLYWCH-type domain-containing protein</fullName>
    </submittedName>
</protein>
<accession>A0A915ET09</accession>
<feature type="compositionally biased region" description="Basic and acidic residues" evidence="1">
    <location>
        <begin position="156"/>
        <end position="169"/>
    </location>
</feature>
<name>A0A915ET09_9BILA</name>
<evidence type="ECO:0000313" key="3">
    <source>
        <dbReference type="WBParaSite" id="jg899"/>
    </source>
</evidence>